<keyword evidence="2 4" id="KW-0460">Magnesium</keyword>
<dbReference type="GO" id="GO:0043748">
    <property type="term" value="F:O-succinylbenzoate synthase activity"/>
    <property type="evidence" value="ECO:0007669"/>
    <property type="project" value="UniProtKB-EC"/>
</dbReference>
<organism evidence="7 8">
    <name type="scientific">Halomonas alkalicola</name>
    <dbReference type="NCBI Taxonomy" id="1930622"/>
    <lineage>
        <taxon>Bacteria</taxon>
        <taxon>Pseudomonadati</taxon>
        <taxon>Pseudomonadota</taxon>
        <taxon>Gammaproteobacteria</taxon>
        <taxon>Oceanospirillales</taxon>
        <taxon>Halomonadaceae</taxon>
        <taxon>Halomonas</taxon>
    </lineage>
</organism>
<dbReference type="InterPro" id="IPR029017">
    <property type="entry name" value="Enolase-like_N"/>
</dbReference>
<feature type="active site" description="Proton donor" evidence="4">
    <location>
        <position position="142"/>
    </location>
</feature>
<evidence type="ECO:0000256" key="4">
    <source>
        <dbReference type="HAMAP-Rule" id="MF_00470"/>
    </source>
</evidence>
<evidence type="ECO:0000313" key="8">
    <source>
        <dbReference type="Proteomes" id="UP001235344"/>
    </source>
</evidence>
<gene>
    <name evidence="4 7" type="primary">menC</name>
    <name evidence="7" type="ORF">B6N23_03710</name>
</gene>
<dbReference type="InterPro" id="IPR010196">
    <property type="entry name" value="OSB_synthase_MenC1"/>
</dbReference>
<dbReference type="Gene3D" id="3.30.390.10">
    <property type="entry name" value="Enolase-like, N-terminal domain"/>
    <property type="match status" value="1"/>
</dbReference>
<dbReference type="Gene3D" id="3.20.20.120">
    <property type="entry name" value="Enolase-like C-terminal domain"/>
    <property type="match status" value="1"/>
</dbReference>
<evidence type="ECO:0000313" key="7">
    <source>
        <dbReference type="EMBL" id="WLI74045.1"/>
    </source>
</evidence>
<dbReference type="InterPro" id="IPR029065">
    <property type="entry name" value="Enolase_C-like"/>
</dbReference>
<dbReference type="PANTHER" id="PTHR48073:SF2">
    <property type="entry name" value="O-SUCCINYLBENZOATE SYNTHASE"/>
    <property type="match status" value="1"/>
</dbReference>
<dbReference type="EC" id="4.2.1.113" evidence="4 5"/>
<keyword evidence="4" id="KW-0474">Menaquinone biosynthesis</keyword>
<proteinExistence type="inferred from homology"/>
<dbReference type="InterPro" id="IPR036849">
    <property type="entry name" value="Enolase-like_C_sf"/>
</dbReference>
<comment type="pathway">
    <text evidence="4">Quinol/quinone metabolism; menaquinone biosynthesis.</text>
</comment>
<dbReference type="NCBIfam" id="TIGR01927">
    <property type="entry name" value="menC_gam_Gplu"/>
    <property type="match status" value="1"/>
</dbReference>
<comment type="function">
    <text evidence="4">Converts 2-succinyl-6-hydroxy-2,4-cyclohexadiene-1-carboxylate (SHCHC) to 2-succinylbenzoate (OSB).</text>
</comment>
<comment type="catalytic activity">
    <reaction evidence="4">
        <text>(1R,6R)-6-hydroxy-2-succinyl-cyclohexa-2,4-diene-1-carboxylate = 2-succinylbenzoate + H2O</text>
        <dbReference type="Rhea" id="RHEA:10196"/>
        <dbReference type="ChEBI" id="CHEBI:15377"/>
        <dbReference type="ChEBI" id="CHEBI:18325"/>
        <dbReference type="ChEBI" id="CHEBI:58689"/>
        <dbReference type="EC" id="4.2.1.113"/>
    </reaction>
</comment>
<comment type="cofactor">
    <cofactor evidence="4">
        <name>a divalent metal cation</name>
        <dbReference type="ChEBI" id="CHEBI:60240"/>
    </cofactor>
</comment>
<reference evidence="7 8" key="1">
    <citation type="submission" date="2023-08" db="EMBL/GenBank/DDBJ databases">
        <title>Transcriptome Analysis of Halomonas alkalicola CICC 11012s to Identify the Genes Involved in Alkaline Tolerances.</title>
        <authorList>
            <person name="Zhai L."/>
        </authorList>
    </citation>
    <scope>NUCLEOTIDE SEQUENCE [LARGE SCALE GENOMIC DNA]</scope>
    <source>
        <strain evidence="7 8">CICC 11012s</strain>
    </source>
</reference>
<feature type="binding site" evidence="4">
    <location>
        <position position="196"/>
    </location>
    <ligand>
        <name>Mg(2+)</name>
        <dbReference type="ChEBI" id="CHEBI:18420"/>
    </ligand>
</feature>
<comment type="similarity">
    <text evidence="4">Belongs to the mandelate racemase/muconate lactonizing enzyme family. MenC type 1 subfamily.</text>
</comment>
<dbReference type="SFLD" id="SFLDF00009">
    <property type="entry name" value="o-succinylbenzoate_synthase"/>
    <property type="match status" value="1"/>
</dbReference>
<dbReference type="Proteomes" id="UP001235344">
    <property type="component" value="Chromosome"/>
</dbReference>
<evidence type="ECO:0000256" key="3">
    <source>
        <dbReference type="ARBA" id="ARBA00023239"/>
    </source>
</evidence>
<name>A0ABY9H6D5_9GAMM</name>
<dbReference type="PANTHER" id="PTHR48073">
    <property type="entry name" value="O-SUCCINYLBENZOATE SYNTHASE-RELATED"/>
    <property type="match status" value="1"/>
</dbReference>
<evidence type="ECO:0000256" key="5">
    <source>
        <dbReference type="NCBIfam" id="TIGR01927"/>
    </source>
</evidence>
<comment type="pathway">
    <text evidence="4">Quinol/quinone metabolism; 1,4-dihydroxy-2-naphthoate biosynthesis; 1,4-dihydroxy-2-naphthoate from chorismate: step 4/7.</text>
</comment>
<dbReference type="InterPro" id="IPR041338">
    <property type="entry name" value="OSBS_N"/>
</dbReference>
<dbReference type="SUPFAM" id="SSF54826">
    <property type="entry name" value="Enolase N-terminal domain-like"/>
    <property type="match status" value="1"/>
</dbReference>
<dbReference type="Pfam" id="PF21508">
    <property type="entry name" value="MenC_N"/>
    <property type="match status" value="1"/>
</dbReference>
<keyword evidence="1 4" id="KW-0479">Metal-binding</keyword>
<keyword evidence="3 4" id="KW-0456">Lyase</keyword>
<dbReference type="SMART" id="SM00922">
    <property type="entry name" value="MR_MLE"/>
    <property type="match status" value="1"/>
</dbReference>
<evidence type="ECO:0000256" key="2">
    <source>
        <dbReference type="ARBA" id="ARBA00022842"/>
    </source>
</evidence>
<dbReference type="HAMAP" id="MF_00470">
    <property type="entry name" value="MenC_1"/>
    <property type="match status" value="1"/>
</dbReference>
<feature type="binding site" evidence="4">
    <location>
        <position position="170"/>
    </location>
    <ligand>
        <name>Mg(2+)</name>
        <dbReference type="ChEBI" id="CHEBI:18420"/>
    </ligand>
</feature>
<dbReference type="InterPro" id="IPR018110">
    <property type="entry name" value="Mandel_Rmase/mucon_lact_enz_CS"/>
</dbReference>
<dbReference type="Pfam" id="PF13378">
    <property type="entry name" value="MR_MLE_C"/>
    <property type="match status" value="1"/>
</dbReference>
<dbReference type="InterPro" id="IPR013342">
    <property type="entry name" value="Mandelate_racemase_C"/>
</dbReference>
<dbReference type="PROSITE" id="PS00909">
    <property type="entry name" value="MR_MLE_2"/>
    <property type="match status" value="1"/>
</dbReference>
<evidence type="ECO:0000256" key="1">
    <source>
        <dbReference type="ARBA" id="ARBA00022723"/>
    </source>
</evidence>
<dbReference type="SFLD" id="SFLDG00180">
    <property type="entry name" value="muconate_cycloisomerase"/>
    <property type="match status" value="1"/>
</dbReference>
<sequence>MRLALYRYRLPLTRPLMPGDAQPGKREGPTQKSPIREGLLLEIDGQWGEIAPLPGFSRESLDEAEAESLACLEALARGRAIAPRLPSVSFGFDCALRRSPPAVATPPEPCPLLQGPPLELLAGLDDLARAWETAAVRKAKLKVARHATQDELALIRRLTERFPALMLVLDANGGWSRAQALAFCSRLPVGRIDYLEDPCADFADSAAVAAASGVPIAVDEPLARGLPWHPVPQLAALVIKPTLVGSLARCEALVREARRLGLRTVVSSSFESDLGLGLLDRLAAEWAPDEPPGLDTRRWLAKGLLAPDGLPERDALIRLHRSDGHHE</sequence>
<evidence type="ECO:0000259" key="6">
    <source>
        <dbReference type="SMART" id="SM00922"/>
    </source>
</evidence>
<feature type="active site" description="Proton acceptor" evidence="4">
    <location>
        <position position="240"/>
    </location>
</feature>
<dbReference type="SFLD" id="SFLDS00001">
    <property type="entry name" value="Enolase"/>
    <property type="match status" value="1"/>
</dbReference>
<dbReference type="RefSeq" id="WP_305501975.1">
    <property type="nucleotide sequence ID" value="NZ_CP131913.1"/>
</dbReference>
<keyword evidence="8" id="KW-1185">Reference proteome</keyword>
<feature type="binding site" evidence="4">
    <location>
        <position position="219"/>
    </location>
    <ligand>
        <name>Mg(2+)</name>
        <dbReference type="ChEBI" id="CHEBI:18420"/>
    </ligand>
</feature>
<feature type="domain" description="Mandelate racemase/muconate lactonizing enzyme C-terminal" evidence="6">
    <location>
        <begin position="124"/>
        <end position="215"/>
    </location>
</feature>
<dbReference type="SUPFAM" id="SSF51604">
    <property type="entry name" value="Enolase C-terminal domain-like"/>
    <property type="match status" value="1"/>
</dbReference>
<accession>A0ABY9H6D5</accession>
<protein>
    <recommendedName>
        <fullName evidence="4 5">o-succinylbenzoate synthase</fullName>
        <shortName evidence="4">OSB synthase</shortName>
        <shortName evidence="4">OSBS</shortName>
        <ecNumber evidence="4 5">4.2.1.113</ecNumber>
    </recommendedName>
    <alternativeName>
        <fullName evidence="4">4-(2'-carboxyphenyl)-4-oxybutyric acid synthase</fullName>
    </alternativeName>
    <alternativeName>
        <fullName evidence="4">o-succinylbenzoic acid synthase</fullName>
    </alternativeName>
</protein>
<dbReference type="EMBL" id="CP131913">
    <property type="protein sequence ID" value="WLI74045.1"/>
    <property type="molecule type" value="Genomic_DNA"/>
</dbReference>